<dbReference type="InterPro" id="IPR005749">
    <property type="entry name" value="Ribosomal_uL15_bac-type"/>
</dbReference>
<accession>A0A2K1P475</accession>
<evidence type="ECO:0000256" key="1">
    <source>
        <dbReference type="ARBA" id="ARBA00007320"/>
    </source>
</evidence>
<dbReference type="FunFam" id="3.100.10.10:FF:000005">
    <property type="entry name" value="50S ribosomal protein L15"/>
    <property type="match status" value="1"/>
</dbReference>
<dbReference type="GO" id="GO:0003735">
    <property type="term" value="F:structural constituent of ribosome"/>
    <property type="evidence" value="ECO:0007669"/>
    <property type="project" value="InterPro"/>
</dbReference>
<gene>
    <name evidence="6" type="primary">rplO</name>
    <name evidence="10" type="ORF">X929_02275</name>
</gene>
<organism evidence="10 11">
    <name type="scientific">Petrotoga olearia DSM 13574</name>
    <dbReference type="NCBI Taxonomy" id="1122955"/>
    <lineage>
        <taxon>Bacteria</taxon>
        <taxon>Thermotogati</taxon>
        <taxon>Thermotogota</taxon>
        <taxon>Thermotogae</taxon>
        <taxon>Petrotogales</taxon>
        <taxon>Petrotogaceae</taxon>
        <taxon>Petrotoga</taxon>
    </lineage>
</organism>
<dbReference type="GO" id="GO:0022625">
    <property type="term" value="C:cytosolic large ribosomal subunit"/>
    <property type="evidence" value="ECO:0007669"/>
    <property type="project" value="TreeGrafter"/>
</dbReference>
<dbReference type="Pfam" id="PF00828">
    <property type="entry name" value="Ribosomal_L27A"/>
    <property type="match status" value="1"/>
</dbReference>
<evidence type="ECO:0000256" key="3">
    <source>
        <dbReference type="ARBA" id="ARBA00022884"/>
    </source>
</evidence>
<evidence type="ECO:0000256" key="8">
    <source>
        <dbReference type="SAM" id="MobiDB-lite"/>
    </source>
</evidence>
<feature type="region of interest" description="Disordered" evidence="8">
    <location>
        <begin position="1"/>
        <end position="48"/>
    </location>
</feature>
<evidence type="ECO:0000256" key="4">
    <source>
        <dbReference type="ARBA" id="ARBA00022980"/>
    </source>
</evidence>
<dbReference type="PROSITE" id="PS00475">
    <property type="entry name" value="RIBOSOMAL_L15"/>
    <property type="match status" value="1"/>
</dbReference>
<comment type="caution">
    <text evidence="10">The sequence shown here is derived from an EMBL/GenBank/DDBJ whole genome shotgun (WGS) entry which is preliminary data.</text>
</comment>
<dbReference type="GO" id="GO:0006412">
    <property type="term" value="P:translation"/>
    <property type="evidence" value="ECO:0007669"/>
    <property type="project" value="UniProtKB-UniRule"/>
</dbReference>
<dbReference type="SUPFAM" id="SSF52080">
    <property type="entry name" value="Ribosomal proteins L15p and L18e"/>
    <property type="match status" value="1"/>
</dbReference>
<feature type="compositionally biased region" description="Gly residues" evidence="8">
    <location>
        <begin position="23"/>
        <end position="33"/>
    </location>
</feature>
<evidence type="ECO:0000313" key="10">
    <source>
        <dbReference type="EMBL" id="PNR97599.1"/>
    </source>
</evidence>
<comment type="function">
    <text evidence="6">Binds to the 23S rRNA.</text>
</comment>
<keyword evidence="3 6" id="KW-0694">RNA-binding</keyword>
<dbReference type="InterPro" id="IPR030878">
    <property type="entry name" value="Ribosomal_uL15"/>
</dbReference>
<dbReference type="EMBL" id="AZRL01000004">
    <property type="protein sequence ID" value="PNR97599.1"/>
    <property type="molecule type" value="Genomic_DNA"/>
</dbReference>
<comment type="similarity">
    <text evidence="1 6 7">Belongs to the universal ribosomal protein uL15 family.</text>
</comment>
<feature type="domain" description="Large ribosomal subunit protein uL15/eL18" evidence="9">
    <location>
        <begin position="79"/>
        <end position="148"/>
    </location>
</feature>
<dbReference type="OrthoDB" id="9810293at2"/>
<name>A0A2K1P475_9BACT</name>
<protein>
    <recommendedName>
        <fullName evidence="6">Large ribosomal subunit protein uL15</fullName>
    </recommendedName>
</protein>
<dbReference type="PANTHER" id="PTHR12934">
    <property type="entry name" value="50S RIBOSOMAL PROTEIN L15"/>
    <property type="match status" value="1"/>
</dbReference>
<evidence type="ECO:0000256" key="2">
    <source>
        <dbReference type="ARBA" id="ARBA00022730"/>
    </source>
</evidence>
<keyword evidence="2 6" id="KW-0699">rRNA-binding</keyword>
<keyword evidence="4 6" id="KW-0689">Ribosomal protein</keyword>
<evidence type="ECO:0000259" key="9">
    <source>
        <dbReference type="Pfam" id="PF00828"/>
    </source>
</evidence>
<feature type="compositionally biased region" description="Basic residues" evidence="8">
    <location>
        <begin position="34"/>
        <end position="48"/>
    </location>
</feature>
<dbReference type="NCBIfam" id="TIGR01071">
    <property type="entry name" value="rplO_bact"/>
    <property type="match status" value="1"/>
</dbReference>
<dbReference type="PANTHER" id="PTHR12934:SF11">
    <property type="entry name" value="LARGE RIBOSOMAL SUBUNIT PROTEIN UL15M"/>
    <property type="match status" value="1"/>
</dbReference>
<proteinExistence type="inferred from homology"/>
<evidence type="ECO:0000256" key="6">
    <source>
        <dbReference type="HAMAP-Rule" id="MF_01341"/>
    </source>
</evidence>
<evidence type="ECO:0000256" key="5">
    <source>
        <dbReference type="ARBA" id="ARBA00023274"/>
    </source>
</evidence>
<evidence type="ECO:0000313" key="11">
    <source>
        <dbReference type="Proteomes" id="UP000236434"/>
    </source>
</evidence>
<dbReference type="InterPro" id="IPR021131">
    <property type="entry name" value="Ribosomal_uL15/eL18"/>
</dbReference>
<dbReference type="InterPro" id="IPR036227">
    <property type="entry name" value="Ribosomal_uL15/eL18_sf"/>
</dbReference>
<reference evidence="10 11" key="1">
    <citation type="submission" date="2013-12" db="EMBL/GenBank/DDBJ databases">
        <title>Comparative genomics of Petrotoga isolates.</title>
        <authorList>
            <person name="Nesbo C.L."/>
            <person name="Charchuk R."/>
            <person name="Chow K."/>
        </authorList>
    </citation>
    <scope>NUCLEOTIDE SEQUENCE [LARGE SCALE GENOMIC DNA]</scope>
    <source>
        <strain evidence="10 11">DSM 13574</strain>
    </source>
</reference>
<dbReference type="InterPro" id="IPR001196">
    <property type="entry name" value="Ribosomal_uL15_CS"/>
</dbReference>
<sequence>MPLKIEDLKPTPGSRKPKKRVGRGIGSGLGKTSGKGHKGQKARGKGKISKIFEGGQTNIIRRTPKYGFSNKPFKKVYSIVNVDTLEKYFSENEEVTPDILLEKKVIKKLNDGVKILGKGEISKPLVVKAHLFSQTAREKIEAVGGKIEVIE</sequence>
<dbReference type="Proteomes" id="UP000236434">
    <property type="component" value="Unassembled WGS sequence"/>
</dbReference>
<dbReference type="AlphaFoldDB" id="A0A2K1P475"/>
<evidence type="ECO:0000256" key="7">
    <source>
        <dbReference type="RuleBase" id="RU003888"/>
    </source>
</evidence>
<comment type="subunit">
    <text evidence="6">Part of the 50S ribosomal subunit.</text>
</comment>
<dbReference type="Gene3D" id="3.100.10.10">
    <property type="match status" value="1"/>
</dbReference>
<dbReference type="HAMAP" id="MF_01341">
    <property type="entry name" value="Ribosomal_uL15"/>
    <property type="match status" value="1"/>
</dbReference>
<keyword evidence="5 6" id="KW-0687">Ribonucleoprotein</keyword>
<dbReference type="GO" id="GO:0019843">
    <property type="term" value="F:rRNA binding"/>
    <property type="evidence" value="ECO:0007669"/>
    <property type="project" value="UniProtKB-UniRule"/>
</dbReference>
<dbReference type="RefSeq" id="WP_103066424.1">
    <property type="nucleotide sequence ID" value="NZ_AZRL01000004.1"/>
</dbReference>